<organism evidence="6 7">
    <name type="scientific">Shouchella miscanthi</name>
    <dbReference type="NCBI Taxonomy" id="2598861"/>
    <lineage>
        <taxon>Bacteria</taxon>
        <taxon>Bacillati</taxon>
        <taxon>Bacillota</taxon>
        <taxon>Bacilli</taxon>
        <taxon>Bacillales</taxon>
        <taxon>Bacillaceae</taxon>
        <taxon>Shouchella</taxon>
    </lineage>
</organism>
<keyword evidence="3" id="KW-0067">ATP-binding</keyword>
<name>A0ABU6NNZ4_9BACI</name>
<evidence type="ECO:0000259" key="5">
    <source>
        <dbReference type="Pfam" id="PF13304"/>
    </source>
</evidence>
<keyword evidence="4" id="KW-0812">Transmembrane</keyword>
<sequence length="161" mass="18612">MKWIQFIRFDLIQYARNRLLIGFSLLMGLIASSYLITGTDFEGYYDGFNRAVIHLLNVNLYLLPLQSSLIFMDEPTNGLDPYWVVRMKEMVEELKEQGKTIILSTHTLSFVEDLADSILFLQKGSLLIQSSLNELRSEMKGRSLEQFVYETIAEKELGCKK</sequence>
<evidence type="ECO:0000256" key="4">
    <source>
        <dbReference type="SAM" id="Phobius"/>
    </source>
</evidence>
<dbReference type="Gene3D" id="3.40.50.300">
    <property type="entry name" value="P-loop containing nucleotide triphosphate hydrolases"/>
    <property type="match status" value="1"/>
</dbReference>
<evidence type="ECO:0000313" key="7">
    <source>
        <dbReference type="Proteomes" id="UP001341820"/>
    </source>
</evidence>
<dbReference type="InterPro" id="IPR051782">
    <property type="entry name" value="ABC_Transporter_VariousFunc"/>
</dbReference>
<keyword evidence="4" id="KW-1133">Transmembrane helix</keyword>
<feature type="transmembrane region" description="Helical" evidence="4">
    <location>
        <begin position="20"/>
        <end position="39"/>
    </location>
</feature>
<feature type="domain" description="ATPase AAA-type core" evidence="5">
    <location>
        <begin position="61"/>
        <end position="110"/>
    </location>
</feature>
<dbReference type="PANTHER" id="PTHR42939">
    <property type="entry name" value="ABC TRANSPORTER ATP-BINDING PROTEIN ALBC-RELATED"/>
    <property type="match status" value="1"/>
</dbReference>
<evidence type="ECO:0000256" key="3">
    <source>
        <dbReference type="ARBA" id="ARBA00022840"/>
    </source>
</evidence>
<dbReference type="RefSeq" id="WP_328238493.1">
    <property type="nucleotide sequence ID" value="NZ_JAROAS010000043.1"/>
</dbReference>
<accession>A0ABU6NNZ4</accession>
<keyword evidence="4" id="KW-0472">Membrane</keyword>
<proteinExistence type="predicted"/>
<dbReference type="PANTHER" id="PTHR42939:SF1">
    <property type="entry name" value="ABC TRANSPORTER ATP-BINDING PROTEIN ALBC-RELATED"/>
    <property type="match status" value="1"/>
</dbReference>
<dbReference type="Proteomes" id="UP001341820">
    <property type="component" value="Unassembled WGS sequence"/>
</dbReference>
<dbReference type="SUPFAM" id="SSF52540">
    <property type="entry name" value="P-loop containing nucleoside triphosphate hydrolases"/>
    <property type="match status" value="1"/>
</dbReference>
<comment type="caution">
    <text evidence="6">The sequence shown here is derived from an EMBL/GenBank/DDBJ whole genome shotgun (WGS) entry which is preliminary data.</text>
</comment>
<keyword evidence="2" id="KW-0547">Nucleotide-binding</keyword>
<gene>
    <name evidence="6" type="ORF">P5F74_16975</name>
</gene>
<keyword evidence="1" id="KW-0813">Transport</keyword>
<evidence type="ECO:0000256" key="2">
    <source>
        <dbReference type="ARBA" id="ARBA00022741"/>
    </source>
</evidence>
<dbReference type="InterPro" id="IPR027417">
    <property type="entry name" value="P-loop_NTPase"/>
</dbReference>
<dbReference type="EMBL" id="JAROAS010000043">
    <property type="protein sequence ID" value="MED4129830.1"/>
    <property type="molecule type" value="Genomic_DNA"/>
</dbReference>
<dbReference type="InterPro" id="IPR003959">
    <property type="entry name" value="ATPase_AAA_core"/>
</dbReference>
<dbReference type="Pfam" id="PF13304">
    <property type="entry name" value="AAA_21"/>
    <property type="match status" value="1"/>
</dbReference>
<reference evidence="6 7" key="1">
    <citation type="submission" date="2023-03" db="EMBL/GenBank/DDBJ databases">
        <title>Bacillus Genome Sequencing.</title>
        <authorList>
            <person name="Dunlap C."/>
        </authorList>
    </citation>
    <scope>NUCLEOTIDE SEQUENCE [LARGE SCALE GENOMIC DNA]</scope>
    <source>
        <strain evidence="6 7">B-4107</strain>
    </source>
</reference>
<evidence type="ECO:0000256" key="1">
    <source>
        <dbReference type="ARBA" id="ARBA00022448"/>
    </source>
</evidence>
<keyword evidence="7" id="KW-1185">Reference proteome</keyword>
<evidence type="ECO:0000313" key="6">
    <source>
        <dbReference type="EMBL" id="MED4129830.1"/>
    </source>
</evidence>
<protein>
    <submittedName>
        <fullName evidence="6">AAA family ATPase</fullName>
    </submittedName>
</protein>